<evidence type="ECO:0000256" key="4">
    <source>
        <dbReference type="ARBA" id="ARBA00023002"/>
    </source>
</evidence>
<feature type="region of interest" description="Disordered" evidence="5">
    <location>
        <begin position="512"/>
        <end position="534"/>
    </location>
</feature>
<evidence type="ECO:0000256" key="1">
    <source>
        <dbReference type="ARBA" id="ARBA00010139"/>
    </source>
</evidence>
<dbReference type="InterPro" id="IPR036188">
    <property type="entry name" value="FAD/NAD-bd_sf"/>
</dbReference>
<evidence type="ECO:0000313" key="7">
    <source>
        <dbReference type="Proteomes" id="UP000535511"/>
    </source>
</evidence>
<feature type="region of interest" description="Disordered" evidence="5">
    <location>
        <begin position="1"/>
        <end position="23"/>
    </location>
</feature>
<name>A0A7Y9E8T9_9ACTN</name>
<dbReference type="AlphaFoldDB" id="A0A7Y9E8T9"/>
<dbReference type="Proteomes" id="UP000535511">
    <property type="component" value="Unassembled WGS sequence"/>
</dbReference>
<dbReference type="GO" id="GO:0050660">
    <property type="term" value="F:flavin adenine dinucleotide binding"/>
    <property type="evidence" value="ECO:0007669"/>
    <property type="project" value="InterPro"/>
</dbReference>
<keyword evidence="4 6" id="KW-0560">Oxidoreductase</keyword>
<keyword evidence="2" id="KW-0285">Flavoprotein</keyword>
<keyword evidence="6" id="KW-0503">Monooxygenase</keyword>
<dbReference type="InterPro" id="IPR000960">
    <property type="entry name" value="Flavin_mOase"/>
</dbReference>
<dbReference type="EC" id="1.14.13.22" evidence="6"/>
<dbReference type="Pfam" id="PF00743">
    <property type="entry name" value="FMO-like"/>
    <property type="match status" value="1"/>
</dbReference>
<dbReference type="RefSeq" id="WP_179664680.1">
    <property type="nucleotide sequence ID" value="NZ_JACCBG010000001.1"/>
</dbReference>
<organism evidence="6 7">
    <name type="scientific">Nocardioides panaciterrulae</name>
    <dbReference type="NCBI Taxonomy" id="661492"/>
    <lineage>
        <taxon>Bacteria</taxon>
        <taxon>Bacillati</taxon>
        <taxon>Actinomycetota</taxon>
        <taxon>Actinomycetes</taxon>
        <taxon>Propionibacteriales</taxon>
        <taxon>Nocardioidaceae</taxon>
        <taxon>Nocardioides</taxon>
    </lineage>
</organism>
<evidence type="ECO:0000256" key="3">
    <source>
        <dbReference type="ARBA" id="ARBA00022827"/>
    </source>
</evidence>
<keyword evidence="7" id="KW-1185">Reference proteome</keyword>
<dbReference type="InterPro" id="IPR020946">
    <property type="entry name" value="Flavin_mOase-like"/>
</dbReference>
<dbReference type="EMBL" id="JACCBG010000001">
    <property type="protein sequence ID" value="NYD43127.1"/>
    <property type="molecule type" value="Genomic_DNA"/>
</dbReference>
<comment type="similarity">
    <text evidence="1">Belongs to the FAD-binding monooxygenase family.</text>
</comment>
<dbReference type="Gene3D" id="3.50.50.60">
    <property type="entry name" value="FAD/NAD(P)-binding domain"/>
    <property type="match status" value="2"/>
</dbReference>
<feature type="compositionally biased region" description="Low complexity" evidence="5">
    <location>
        <begin position="1"/>
        <end position="12"/>
    </location>
</feature>
<protein>
    <submittedName>
        <fullName evidence="6">Cyclohexanone monooxygenase</fullName>
        <ecNumber evidence="6">1.14.13.22</ecNumber>
    </submittedName>
</protein>
<keyword evidence="3" id="KW-0274">FAD</keyword>
<dbReference type="GO" id="GO:0004499">
    <property type="term" value="F:N,N-dimethylaniline monooxygenase activity"/>
    <property type="evidence" value="ECO:0007669"/>
    <property type="project" value="InterPro"/>
</dbReference>
<dbReference type="GO" id="GO:0050661">
    <property type="term" value="F:NADP binding"/>
    <property type="evidence" value="ECO:0007669"/>
    <property type="project" value="InterPro"/>
</dbReference>
<dbReference type="PRINTS" id="PR00370">
    <property type="entry name" value="FMOXYGENASE"/>
</dbReference>
<sequence>MTATGTTTGTTTRPGHDRPHSLPDHVRHLVVGAGFAGLCAAIQLAQDGEHDLLVIEKGDDVGGTWRDNTYPGAACDVPSQLYSFSFAPNPDWSMSFSPQPEIQAYLRRVARESGTLDRFRFRTALVSAGWDEDAQRWRVEVEDGSGRHTLTAQTLVVAAGGLSEPRLPDIDGIEDFGGELFHSARWRHDVDLTGKRVAVIGTGASAIQIIPEIQRRAGHLDVYQRTAPYVLPRRDRRYGRLERLALRHLPGLQRLYRTAIYWGRESYVPGFTRQPRLALPAKRLALANLERGVSDPELRARLTPTFEIGCKRILISNSYYPALDAENVEVVTDPIARVTPDAVVSEDGTERPVDVLVVATGFFTTELPITERLTGRDGRTLAEQWRTGGMEAYKGTTVPGFPNLFMLVGPNTGLGHSSMVFIIESQVAYLRAAVRTMRQHRYAAVEPTPAATRTWNADLQHRMRRTVWSTGGCSSWYLDAHGRNTTLWPRATFTFRRLLAEFDVAAYAVRAPHPGPTAEPSPTAAHRETEDVTA</sequence>
<dbReference type="InterPro" id="IPR051209">
    <property type="entry name" value="FAD-bind_Monooxygenase_sf"/>
</dbReference>
<dbReference type="GO" id="GO:0018667">
    <property type="term" value="F:cyclohexanone monooxygenase activity"/>
    <property type="evidence" value="ECO:0007669"/>
    <property type="project" value="UniProtKB-EC"/>
</dbReference>
<gene>
    <name evidence="6" type="ORF">BJZ21_003210</name>
</gene>
<feature type="compositionally biased region" description="Basic and acidic residues" evidence="5">
    <location>
        <begin position="525"/>
        <end position="534"/>
    </location>
</feature>
<dbReference type="PANTHER" id="PTHR42877:SF4">
    <property type="entry name" value="FAD_NAD(P)-BINDING DOMAIN-CONTAINING PROTEIN-RELATED"/>
    <property type="match status" value="1"/>
</dbReference>
<evidence type="ECO:0000256" key="5">
    <source>
        <dbReference type="SAM" id="MobiDB-lite"/>
    </source>
</evidence>
<feature type="compositionally biased region" description="Basic and acidic residues" evidence="5">
    <location>
        <begin position="14"/>
        <end position="23"/>
    </location>
</feature>
<evidence type="ECO:0000313" key="6">
    <source>
        <dbReference type="EMBL" id="NYD43127.1"/>
    </source>
</evidence>
<evidence type="ECO:0000256" key="2">
    <source>
        <dbReference type="ARBA" id="ARBA00022630"/>
    </source>
</evidence>
<proteinExistence type="inferred from homology"/>
<comment type="caution">
    <text evidence="6">The sequence shown here is derived from an EMBL/GenBank/DDBJ whole genome shotgun (WGS) entry which is preliminary data.</text>
</comment>
<accession>A0A7Y9E8T9</accession>
<dbReference type="SUPFAM" id="SSF51905">
    <property type="entry name" value="FAD/NAD(P)-binding domain"/>
    <property type="match status" value="1"/>
</dbReference>
<reference evidence="6 7" key="1">
    <citation type="submission" date="2020-07" db="EMBL/GenBank/DDBJ databases">
        <title>Sequencing the genomes of 1000 actinobacteria strains.</title>
        <authorList>
            <person name="Klenk H.-P."/>
        </authorList>
    </citation>
    <scope>NUCLEOTIDE SEQUENCE [LARGE SCALE GENOMIC DNA]</scope>
    <source>
        <strain evidence="6 7">DSM 21350</strain>
    </source>
</reference>
<dbReference type="PANTHER" id="PTHR42877">
    <property type="entry name" value="L-ORNITHINE N(5)-MONOOXYGENASE-RELATED"/>
    <property type="match status" value="1"/>
</dbReference>